<evidence type="ECO:0000256" key="4">
    <source>
        <dbReference type="ARBA" id="ARBA00023002"/>
    </source>
</evidence>
<keyword evidence="4" id="KW-0560">Oxidoreductase</keyword>
<dbReference type="InterPro" id="IPR036188">
    <property type="entry name" value="FAD/NAD-bd_sf"/>
</dbReference>
<dbReference type="InterPro" id="IPR028202">
    <property type="entry name" value="Reductase_C"/>
</dbReference>
<evidence type="ECO:0000313" key="7">
    <source>
        <dbReference type="EMBL" id="MFD1880673.1"/>
    </source>
</evidence>
<evidence type="ECO:0000259" key="5">
    <source>
        <dbReference type="Pfam" id="PF07992"/>
    </source>
</evidence>
<dbReference type="SUPFAM" id="SSF55424">
    <property type="entry name" value="FAD/NAD-linked reductases, dimerisation (C-terminal) domain"/>
    <property type="match status" value="1"/>
</dbReference>
<evidence type="ECO:0000256" key="2">
    <source>
        <dbReference type="ARBA" id="ARBA00022630"/>
    </source>
</evidence>
<gene>
    <name evidence="7" type="ORF">ACFSCT_02955</name>
</gene>
<dbReference type="Proteomes" id="UP001597213">
    <property type="component" value="Unassembled WGS sequence"/>
</dbReference>
<comment type="caution">
    <text evidence="7">The sequence shown here is derived from an EMBL/GenBank/DDBJ whole genome shotgun (WGS) entry which is preliminary data.</text>
</comment>
<comment type="cofactor">
    <cofactor evidence="1">
        <name>FAD</name>
        <dbReference type="ChEBI" id="CHEBI:57692"/>
    </cofactor>
</comment>
<organism evidence="7 8">
    <name type="scientific">Paracoccus pacificus</name>
    <dbReference type="NCBI Taxonomy" id="1463598"/>
    <lineage>
        <taxon>Bacteria</taxon>
        <taxon>Pseudomonadati</taxon>
        <taxon>Pseudomonadota</taxon>
        <taxon>Alphaproteobacteria</taxon>
        <taxon>Rhodobacterales</taxon>
        <taxon>Paracoccaceae</taxon>
        <taxon>Paracoccus</taxon>
    </lineage>
</organism>
<dbReference type="PANTHER" id="PTHR43557:SF2">
    <property type="entry name" value="RIESKE DOMAIN-CONTAINING PROTEIN-RELATED"/>
    <property type="match status" value="1"/>
</dbReference>
<name>A0ABW4R3X0_9RHOB</name>
<evidence type="ECO:0000256" key="1">
    <source>
        <dbReference type="ARBA" id="ARBA00001974"/>
    </source>
</evidence>
<dbReference type="SUPFAM" id="SSF51905">
    <property type="entry name" value="FAD/NAD(P)-binding domain"/>
    <property type="match status" value="2"/>
</dbReference>
<evidence type="ECO:0000256" key="3">
    <source>
        <dbReference type="ARBA" id="ARBA00022827"/>
    </source>
</evidence>
<feature type="domain" description="FAD/NAD(P)-binding" evidence="5">
    <location>
        <begin position="3"/>
        <end position="298"/>
    </location>
</feature>
<sequence length="404" mass="42351">MQRVVIIGSGQGGYQMAASLRQDGFAGSVTLIGEEPGLPYQRPPLSKAYMADGDASRVLLKPESFYERASISVVADRVTTIDRRAQAVLTEGGERHPYDHLVIATGSRPLRPAIAGLEVEGVLQLRTLADAARLRDSLSGCRHAVVIGGGFIGLEFAAVARGMGVGVTLVEAGPRLMARALSPEMSAHFLAAHRDMGTEVLLDAMVVSVDQVDGRALGVTLRDGRMIAGDLILLAAGVCPNAELAADAGLPVANGVVVDADLLTADPAISALGDCANFPAADGTPIRLESVQAAVDHARHISRRLTSDARAPYDAVPWFWSDQGDLKLQIAGIGANADERIVIDQDGVPMVLCFRDGRLEAVETINAPGQHIAARKLIGVPLELLKETGFDLKAAAKSAAGKSP</sequence>
<evidence type="ECO:0000259" key="6">
    <source>
        <dbReference type="Pfam" id="PF14759"/>
    </source>
</evidence>
<dbReference type="PANTHER" id="PTHR43557">
    <property type="entry name" value="APOPTOSIS-INDUCING FACTOR 1"/>
    <property type="match status" value="1"/>
</dbReference>
<dbReference type="InterPro" id="IPR023753">
    <property type="entry name" value="FAD/NAD-binding_dom"/>
</dbReference>
<dbReference type="InterPro" id="IPR050446">
    <property type="entry name" value="FAD-oxidoreductase/Apoptosis"/>
</dbReference>
<accession>A0ABW4R3X0</accession>
<dbReference type="EMBL" id="JBHUEN010000006">
    <property type="protein sequence ID" value="MFD1880673.1"/>
    <property type="molecule type" value="Genomic_DNA"/>
</dbReference>
<keyword evidence="3" id="KW-0274">FAD</keyword>
<reference evidence="8" key="1">
    <citation type="journal article" date="2019" name="Int. J. Syst. Evol. Microbiol.">
        <title>The Global Catalogue of Microorganisms (GCM) 10K type strain sequencing project: providing services to taxonomists for standard genome sequencing and annotation.</title>
        <authorList>
            <consortium name="The Broad Institute Genomics Platform"/>
            <consortium name="The Broad Institute Genome Sequencing Center for Infectious Disease"/>
            <person name="Wu L."/>
            <person name="Ma J."/>
        </authorList>
    </citation>
    <scope>NUCLEOTIDE SEQUENCE [LARGE SCALE GENOMIC DNA]</scope>
    <source>
        <strain evidence="8">CCUG 56029</strain>
    </source>
</reference>
<keyword evidence="8" id="KW-1185">Reference proteome</keyword>
<dbReference type="PRINTS" id="PR00411">
    <property type="entry name" value="PNDRDTASEI"/>
</dbReference>
<dbReference type="Gene3D" id="3.30.390.30">
    <property type="match status" value="1"/>
</dbReference>
<keyword evidence="2" id="KW-0285">Flavoprotein</keyword>
<dbReference type="Pfam" id="PF14759">
    <property type="entry name" value="Reductase_C"/>
    <property type="match status" value="1"/>
</dbReference>
<feature type="domain" description="Reductase C-terminal" evidence="6">
    <location>
        <begin position="318"/>
        <end position="381"/>
    </location>
</feature>
<proteinExistence type="predicted"/>
<protein>
    <submittedName>
        <fullName evidence="7">NAD(P)/FAD-dependent oxidoreductase</fullName>
    </submittedName>
</protein>
<dbReference type="Gene3D" id="3.50.50.60">
    <property type="entry name" value="FAD/NAD(P)-binding domain"/>
    <property type="match status" value="2"/>
</dbReference>
<dbReference type="RefSeq" id="WP_379140024.1">
    <property type="nucleotide sequence ID" value="NZ_JBHUEN010000006.1"/>
</dbReference>
<evidence type="ECO:0000313" key="8">
    <source>
        <dbReference type="Proteomes" id="UP001597213"/>
    </source>
</evidence>
<dbReference type="InterPro" id="IPR016156">
    <property type="entry name" value="FAD/NAD-linked_Rdtase_dimer_sf"/>
</dbReference>
<dbReference type="PRINTS" id="PR00368">
    <property type="entry name" value="FADPNR"/>
</dbReference>
<dbReference type="Pfam" id="PF07992">
    <property type="entry name" value="Pyr_redox_2"/>
    <property type="match status" value="1"/>
</dbReference>